<dbReference type="GO" id="GO:0046872">
    <property type="term" value="F:metal ion binding"/>
    <property type="evidence" value="ECO:0007669"/>
    <property type="project" value="InterPro"/>
</dbReference>
<dbReference type="GO" id="GO:0005524">
    <property type="term" value="F:ATP binding"/>
    <property type="evidence" value="ECO:0007669"/>
    <property type="project" value="InterPro"/>
</dbReference>
<dbReference type="PANTHER" id="PTHR37018">
    <property type="entry name" value="CULTURE SPECIFIC PROTEIN, PUTATIVE (AFU_ORTHOLOGUE AFUA_2G00130)-RELATED"/>
    <property type="match status" value="1"/>
</dbReference>
<dbReference type="AlphaFoldDB" id="A0A8J9SBT7"/>
<dbReference type="InterPro" id="IPR053269">
    <property type="entry name" value="Asp-Met_ligase"/>
</dbReference>
<dbReference type="Pfam" id="PF02655">
    <property type="entry name" value="ATP-grasp_3"/>
    <property type="match status" value="1"/>
</dbReference>
<name>A0A8J9SBT7_PHATR</name>
<dbReference type="SUPFAM" id="SSF56059">
    <property type="entry name" value="Glutathione synthetase ATP-binding domain-like"/>
    <property type="match status" value="1"/>
</dbReference>
<dbReference type="InterPro" id="IPR003806">
    <property type="entry name" value="ATP-grasp_PylC-type"/>
</dbReference>
<feature type="domain" description="ATP-grasp fold PylC-type" evidence="1">
    <location>
        <begin position="253"/>
        <end position="398"/>
    </location>
</feature>
<protein>
    <recommendedName>
        <fullName evidence="1">ATP-grasp fold PylC-type domain-containing protein</fullName>
    </recommendedName>
</protein>
<dbReference type="Gene3D" id="3.30.470.20">
    <property type="entry name" value="ATP-grasp fold, B domain"/>
    <property type="match status" value="1"/>
</dbReference>
<accession>A0A8J9SBT7</accession>
<dbReference type="EMBL" id="OU594961">
    <property type="protein sequence ID" value="CAG9285727.1"/>
    <property type="molecule type" value="Genomic_DNA"/>
</dbReference>
<organism evidence="2">
    <name type="scientific">Phaeodactylum tricornutum</name>
    <name type="common">Diatom</name>
    <dbReference type="NCBI Taxonomy" id="2850"/>
    <lineage>
        <taxon>Eukaryota</taxon>
        <taxon>Sar</taxon>
        <taxon>Stramenopiles</taxon>
        <taxon>Ochrophyta</taxon>
        <taxon>Bacillariophyta</taxon>
        <taxon>Bacillariophyceae</taxon>
        <taxon>Bacillariophycidae</taxon>
        <taxon>Naviculales</taxon>
        <taxon>Phaeodactylaceae</taxon>
        <taxon>Phaeodactylum</taxon>
    </lineage>
</organism>
<reference evidence="2" key="1">
    <citation type="submission" date="2022-02" db="EMBL/GenBank/DDBJ databases">
        <authorList>
            <person name="Giguere J D."/>
        </authorList>
    </citation>
    <scope>NUCLEOTIDE SEQUENCE</scope>
    <source>
        <strain evidence="2">CCAP 1055/1</strain>
    </source>
</reference>
<dbReference type="Proteomes" id="UP000836788">
    <property type="component" value="Chromosome 20"/>
</dbReference>
<sequence>MGNTVTKSASVPNLRALVNEKDESFAHDTSSPDSPLKPVVIVTTDNLNEGLPPLTPGTTIANSETESLVSSISDPLASPASLDTITPAQTFAVAQWDGQQYFADLVRDGLAALHKDNTNVLMLYESPSSSSTETSFYNSQVFNYHDFPAFPPYYKSVLAPCRYSIMNGSTYPSYLRDDPPSGLIEHWQATVPDFVAPTFVPTIDEQAQVYAYLPVEHLNLDNHVLVPHVHYHLAGKDAIHLMTNKTTRLLANTQDERPCVAKVTHAMGSKGIFVIRNDEDEVEFNEFLLESGNPTFVVTEYVEIARNVACHFFVHPSGDVTFFGSNENVLLPNGDWSTDSTIVMAEQEMLKNMQLPYVQDVVAYCRALGFWGFCGVDVLFDTNGKGYVVDVNPRVTGTCPALMIAQLLQARYGFTHALFRRNSSFAYRGTAAELLAETEAYNKVQEGSSRIVLHSFYEKKPTLTLLNIAVYGTSLETCQEVLDRLAPPIEDEEEASA</sequence>
<evidence type="ECO:0000259" key="1">
    <source>
        <dbReference type="Pfam" id="PF02655"/>
    </source>
</evidence>
<gene>
    <name evidence="2" type="ORF">PTTT1_LOCUS30007</name>
</gene>
<evidence type="ECO:0000313" key="2">
    <source>
        <dbReference type="EMBL" id="CAG9285727.1"/>
    </source>
</evidence>
<proteinExistence type="predicted"/>
<dbReference type="PANTHER" id="PTHR37018:SF1">
    <property type="entry name" value="CULTURE SPECIFIC PROTEIN, PUTATIVE (AFU_ORTHOLOGUE AFUA_2G00130)-RELATED"/>
    <property type="match status" value="1"/>
</dbReference>